<dbReference type="OrthoDB" id="9134802at2"/>
<dbReference type="PANTHER" id="PTHR35868:SF4">
    <property type="entry name" value="DUF2804 DOMAIN-CONTAINING PROTEIN"/>
    <property type="match status" value="1"/>
</dbReference>
<sequence>MTLKKATYDKLIKPDGQPQYGRFNKPFAEINYRDFDYCNNMDKPASRLQKHFHYNQFHFLGIHSPDFTMACAIANVRYVANAFVYLFNHQSGELHQRSFIQPLGLRCKQSNQPFHGLSRFTKGDAQFEILGRSAPNRYDLSVKIGKSISIDATITAPDTLEPTALCTHTGYNGWAYTQKLNTLSVEGYIHWKQHTLALEQDRCLASSDWSCGYMRRETAWNWASISAFLPDQTRLGLNLACGVNETSFNENTLWINGTAHELESAVFEFDRKNRMAPWQITTRDRKVELTFVPEARHEEKVNAYLVASNFSQLPGRYYGTVQDRDCHTYKLDGVYGLAEDHYAKW</sequence>
<reference evidence="2" key="1">
    <citation type="submission" date="2017-08" db="EMBL/GenBank/DDBJ databases">
        <title>Direct submision.</title>
        <authorList>
            <person name="Kim S.-J."/>
            <person name="Rhee S.-K."/>
        </authorList>
    </citation>
    <scope>NUCLEOTIDE SEQUENCE [LARGE SCALE GENOMIC DNA]</scope>
    <source>
        <strain evidence="2">GI5</strain>
    </source>
</reference>
<accession>A0A2K9LGP3</accession>
<dbReference type="RefSeq" id="WP_101892896.1">
    <property type="nucleotide sequence ID" value="NZ_CP022684.1"/>
</dbReference>
<dbReference type="Proteomes" id="UP000235116">
    <property type="component" value="Chromosome"/>
</dbReference>
<name>A0A2K9LGP3_9GAMM</name>
<dbReference type="PANTHER" id="PTHR35868">
    <property type="entry name" value="DUF2804 DOMAIN-CONTAINING PROTEIN-RELATED"/>
    <property type="match status" value="1"/>
</dbReference>
<evidence type="ECO:0008006" key="3">
    <source>
        <dbReference type="Google" id="ProtNLM"/>
    </source>
</evidence>
<gene>
    <name evidence="1" type="ORF">Kalk_03605</name>
</gene>
<dbReference type="EMBL" id="CP022684">
    <property type="protein sequence ID" value="AUM11556.1"/>
    <property type="molecule type" value="Genomic_DNA"/>
</dbReference>
<protein>
    <recommendedName>
        <fullName evidence="3">DUF2804 domain-containing protein</fullName>
    </recommendedName>
</protein>
<dbReference type="AlphaFoldDB" id="A0A2K9LGP3"/>
<organism evidence="1 2">
    <name type="scientific">Ketobacter alkanivorans</name>
    <dbReference type="NCBI Taxonomy" id="1917421"/>
    <lineage>
        <taxon>Bacteria</taxon>
        <taxon>Pseudomonadati</taxon>
        <taxon>Pseudomonadota</taxon>
        <taxon>Gammaproteobacteria</taxon>
        <taxon>Pseudomonadales</taxon>
        <taxon>Ketobacteraceae</taxon>
        <taxon>Ketobacter</taxon>
    </lineage>
</organism>
<dbReference type="KEGG" id="kak:Kalk_03605"/>
<evidence type="ECO:0000313" key="2">
    <source>
        <dbReference type="Proteomes" id="UP000235116"/>
    </source>
</evidence>
<keyword evidence="2" id="KW-1185">Reference proteome</keyword>
<proteinExistence type="predicted"/>
<evidence type="ECO:0000313" key="1">
    <source>
        <dbReference type="EMBL" id="AUM11556.1"/>
    </source>
</evidence>
<dbReference type="Pfam" id="PF10974">
    <property type="entry name" value="DUF2804"/>
    <property type="match status" value="1"/>
</dbReference>
<dbReference type="InterPro" id="IPR021243">
    <property type="entry name" value="DUF2804"/>
</dbReference>